<reference evidence="1" key="1">
    <citation type="submission" date="2023-01" db="EMBL/GenBank/DDBJ databases">
        <title>Metagenome sequencing of chrysophaentin producing Chrysophaeum taylorii.</title>
        <authorList>
            <person name="Davison J."/>
            <person name="Bewley C."/>
        </authorList>
    </citation>
    <scope>NUCLEOTIDE SEQUENCE</scope>
    <source>
        <strain evidence="1">NIES-1699</strain>
    </source>
</reference>
<organism evidence="1 2">
    <name type="scientific">Chrysophaeum taylorii</name>
    <dbReference type="NCBI Taxonomy" id="2483200"/>
    <lineage>
        <taxon>Eukaryota</taxon>
        <taxon>Sar</taxon>
        <taxon>Stramenopiles</taxon>
        <taxon>Ochrophyta</taxon>
        <taxon>Pelagophyceae</taxon>
        <taxon>Pelagomonadales</taxon>
        <taxon>Pelagomonadaceae</taxon>
        <taxon>Chrysophaeum</taxon>
    </lineage>
</organism>
<sequence length="440" mass="48435">MGPKLLIALGVVSAFAPGQRLLKTPRRTQSGTRMRIAMEDFGILRGTPFSFKDEWAGEECISEAKMETYMNKQGLRYKMNKTDKERAGMKLFNFPEVKFTVPVLNVDVSIAAPEVDSIWEALGFTSTSNNAARQEEKKKAIKKEAEAEEKYKDLLTFWKDKYGYSKYVPGTWFYADQLSTDDDELKKTSGFRAIMMILVVLGHALGLRSGVSCRAQPQDDIGKQAKGFYVRPSAAIERGGGFFVPGLEGPKVRIAGGTAILALLAANHVESARAAWDAPLVVSEALAAAAALAVVVPYLLPSRETPAAVVERRLVIAPDENADELRWALAALRQLTPTVAVALTRRHKVVLLETSPALCRIPGDDTLYSPAPKNSGLRLVDKTRETARLFSLFPDATRAALFVRSLHRPDLEWILALDDPSAFDPTDLPCYARIENHGPT</sequence>
<evidence type="ECO:0000313" key="1">
    <source>
        <dbReference type="EMBL" id="KAJ8601799.1"/>
    </source>
</evidence>
<accession>A0AAD7XKS5</accession>
<keyword evidence="2" id="KW-1185">Reference proteome</keyword>
<evidence type="ECO:0000313" key="2">
    <source>
        <dbReference type="Proteomes" id="UP001230188"/>
    </source>
</evidence>
<feature type="non-terminal residue" evidence="1">
    <location>
        <position position="1"/>
    </location>
</feature>
<gene>
    <name evidence="1" type="ORF">CTAYLR_006831</name>
</gene>
<dbReference type="Proteomes" id="UP001230188">
    <property type="component" value="Unassembled WGS sequence"/>
</dbReference>
<comment type="caution">
    <text evidence="1">The sequence shown here is derived from an EMBL/GenBank/DDBJ whole genome shotgun (WGS) entry which is preliminary data.</text>
</comment>
<proteinExistence type="predicted"/>
<dbReference type="EMBL" id="JAQMWT010000404">
    <property type="protein sequence ID" value="KAJ8601799.1"/>
    <property type="molecule type" value="Genomic_DNA"/>
</dbReference>
<name>A0AAD7XKS5_9STRA</name>
<dbReference type="AlphaFoldDB" id="A0AAD7XKS5"/>
<protein>
    <submittedName>
        <fullName evidence="1">Uncharacterized protein</fullName>
    </submittedName>
</protein>